<organism evidence="2 3">
    <name type="scientific">Corallincola platygyrae</name>
    <dbReference type="NCBI Taxonomy" id="1193278"/>
    <lineage>
        <taxon>Bacteria</taxon>
        <taxon>Pseudomonadati</taxon>
        <taxon>Pseudomonadota</taxon>
        <taxon>Gammaproteobacteria</taxon>
        <taxon>Alteromonadales</taxon>
        <taxon>Psychromonadaceae</taxon>
        <taxon>Corallincola</taxon>
    </lineage>
</organism>
<dbReference type="Proteomes" id="UP001597380">
    <property type="component" value="Unassembled WGS sequence"/>
</dbReference>
<dbReference type="Gene3D" id="3.40.50.10610">
    <property type="entry name" value="ABC-type transport auxiliary lipoprotein component"/>
    <property type="match status" value="1"/>
</dbReference>
<evidence type="ECO:0000259" key="1">
    <source>
        <dbReference type="Pfam" id="PF03886"/>
    </source>
</evidence>
<dbReference type="SUPFAM" id="SSF159594">
    <property type="entry name" value="XCC0632-like"/>
    <property type="match status" value="1"/>
</dbReference>
<name>A0ABW4XNE9_9GAMM</name>
<gene>
    <name evidence="2" type="ORF">ACFSJ3_12490</name>
</gene>
<dbReference type="InterPro" id="IPR005586">
    <property type="entry name" value="ABC_trans_aux"/>
</dbReference>
<accession>A0ABW4XNE9</accession>
<sequence length="205" mass="22175">MKGRKPMSGFAKHALTATLLISTMLTGLTGCSSSVPTNYYLLSAEASEAKFTNPELALTVGPVYLADYLNRQGMVSRDSDVAYQIHDDELWAGQLDTEIALIVKQNLATLTGSEHLRSFGVVGMQPQHSIRITVDRFDASSDGAARLQGSWQLLSATHQELKHQAFSFSEIAATGTEGKVQAYSQLLLQLSEQIASALAQMPLAE</sequence>
<evidence type="ECO:0000313" key="3">
    <source>
        <dbReference type="Proteomes" id="UP001597380"/>
    </source>
</evidence>
<evidence type="ECO:0000313" key="2">
    <source>
        <dbReference type="EMBL" id="MFD2096807.1"/>
    </source>
</evidence>
<reference evidence="3" key="1">
    <citation type="journal article" date="2019" name="Int. J. Syst. Evol. Microbiol.">
        <title>The Global Catalogue of Microorganisms (GCM) 10K type strain sequencing project: providing services to taxonomists for standard genome sequencing and annotation.</title>
        <authorList>
            <consortium name="The Broad Institute Genomics Platform"/>
            <consortium name="The Broad Institute Genome Sequencing Center for Infectious Disease"/>
            <person name="Wu L."/>
            <person name="Ma J."/>
        </authorList>
    </citation>
    <scope>NUCLEOTIDE SEQUENCE [LARGE SCALE GENOMIC DNA]</scope>
    <source>
        <strain evidence="3">CGMCC 1.10992</strain>
    </source>
</reference>
<protein>
    <submittedName>
        <fullName evidence="2">Membrane integrity-associated transporter subunit PqiC</fullName>
    </submittedName>
</protein>
<proteinExistence type="predicted"/>
<feature type="domain" description="ABC-type transport auxiliary lipoprotein component" evidence="1">
    <location>
        <begin position="40"/>
        <end position="195"/>
    </location>
</feature>
<dbReference type="RefSeq" id="WP_345339511.1">
    <property type="nucleotide sequence ID" value="NZ_BAABLI010000009.1"/>
</dbReference>
<dbReference type="EMBL" id="JBHUHT010000013">
    <property type="protein sequence ID" value="MFD2096807.1"/>
    <property type="molecule type" value="Genomic_DNA"/>
</dbReference>
<keyword evidence="3" id="KW-1185">Reference proteome</keyword>
<comment type="caution">
    <text evidence="2">The sequence shown here is derived from an EMBL/GenBank/DDBJ whole genome shotgun (WGS) entry which is preliminary data.</text>
</comment>
<dbReference type="Pfam" id="PF03886">
    <property type="entry name" value="ABC_trans_aux"/>
    <property type="match status" value="1"/>
</dbReference>
<dbReference type="PROSITE" id="PS51257">
    <property type="entry name" value="PROKAR_LIPOPROTEIN"/>
    <property type="match status" value="1"/>
</dbReference>